<feature type="domain" description="Myb-like" evidence="2">
    <location>
        <begin position="54"/>
        <end position="118"/>
    </location>
</feature>
<dbReference type="Proteomes" id="UP001153712">
    <property type="component" value="Chromosome 7"/>
</dbReference>
<dbReference type="InterPro" id="IPR001005">
    <property type="entry name" value="SANT/Myb"/>
</dbReference>
<accession>A0A9N9TUT3</accession>
<dbReference type="SMART" id="SM00595">
    <property type="entry name" value="MADF"/>
    <property type="match status" value="1"/>
</dbReference>
<gene>
    <name evidence="3" type="ORF">PHYEVI_LOCUS10147</name>
</gene>
<dbReference type="SMART" id="SM00717">
    <property type="entry name" value="SANT"/>
    <property type="match status" value="1"/>
</dbReference>
<dbReference type="GO" id="GO:0006357">
    <property type="term" value="P:regulation of transcription by RNA polymerase II"/>
    <property type="evidence" value="ECO:0007669"/>
    <property type="project" value="TreeGrafter"/>
</dbReference>
<dbReference type="Pfam" id="PF10545">
    <property type="entry name" value="MADF_DNA_bdg"/>
    <property type="match status" value="1"/>
</dbReference>
<feature type="region of interest" description="Disordered" evidence="1">
    <location>
        <begin position="158"/>
        <end position="220"/>
    </location>
</feature>
<dbReference type="PANTHER" id="PTHR12243">
    <property type="entry name" value="MADF DOMAIN TRANSCRIPTION FACTOR"/>
    <property type="match status" value="1"/>
</dbReference>
<dbReference type="InterPro" id="IPR006578">
    <property type="entry name" value="MADF-dom"/>
</dbReference>
<reference evidence="3" key="1">
    <citation type="submission" date="2022-01" db="EMBL/GenBank/DDBJ databases">
        <authorList>
            <person name="King R."/>
        </authorList>
    </citation>
    <scope>NUCLEOTIDE SEQUENCE</scope>
</reference>
<dbReference type="EMBL" id="OU900100">
    <property type="protein sequence ID" value="CAG9863869.1"/>
    <property type="molecule type" value="Genomic_DNA"/>
</dbReference>
<dbReference type="Gene3D" id="1.10.10.60">
    <property type="entry name" value="Homeodomain-like"/>
    <property type="match status" value="1"/>
</dbReference>
<evidence type="ECO:0000256" key="1">
    <source>
        <dbReference type="SAM" id="MobiDB-lite"/>
    </source>
</evidence>
<evidence type="ECO:0000313" key="4">
    <source>
        <dbReference type="Proteomes" id="UP001153712"/>
    </source>
</evidence>
<dbReference type="InterPro" id="IPR039353">
    <property type="entry name" value="TF_Adf1"/>
</dbReference>
<evidence type="ECO:0000259" key="2">
    <source>
        <dbReference type="SMART" id="SM00717"/>
    </source>
</evidence>
<name>A0A9N9TUT3_PHYSR</name>
<organism evidence="3 4">
    <name type="scientific">Phyllotreta striolata</name>
    <name type="common">Striped flea beetle</name>
    <name type="synonym">Crioceris striolata</name>
    <dbReference type="NCBI Taxonomy" id="444603"/>
    <lineage>
        <taxon>Eukaryota</taxon>
        <taxon>Metazoa</taxon>
        <taxon>Ecdysozoa</taxon>
        <taxon>Arthropoda</taxon>
        <taxon>Hexapoda</taxon>
        <taxon>Insecta</taxon>
        <taxon>Pterygota</taxon>
        <taxon>Neoptera</taxon>
        <taxon>Endopterygota</taxon>
        <taxon>Coleoptera</taxon>
        <taxon>Polyphaga</taxon>
        <taxon>Cucujiformia</taxon>
        <taxon>Chrysomeloidea</taxon>
        <taxon>Chrysomelidae</taxon>
        <taxon>Galerucinae</taxon>
        <taxon>Alticini</taxon>
        <taxon>Phyllotreta</taxon>
    </lineage>
</organism>
<dbReference type="OrthoDB" id="5803771at2759"/>
<evidence type="ECO:0000313" key="3">
    <source>
        <dbReference type="EMBL" id="CAG9863869.1"/>
    </source>
</evidence>
<dbReference type="PANTHER" id="PTHR12243:SF67">
    <property type="entry name" value="COREPRESSOR OF PANGOLIN, ISOFORM A-RELATED"/>
    <property type="match status" value="1"/>
</dbReference>
<proteinExistence type="predicted"/>
<sequence>MLCEPTLRLAVDACVLRRQTSPENRSRLSRLIKAARGPHAPMKARKYVRLKMATKCYFSIKEDEKLVESVSAFPVLYDSEDREYKDRFVRDNCWAQISAIVERPTDQCKKRWRNIKDTYLKVKRNQKKSNFTTRSKSKWALLDQLTFLDKVPFKRRTQKTEETVNCDNESNDGHSDSPENSTDCSDPLRPAKRSASPSPSSKRRRDENFNDSPELLEQDSRMSDIQNISWKNDDEDPVLLFFKSMALTVKTFEPHLIPEVKSRIFGIVNEFETKAVRKKCGVADRTNDSDESPLDGQVSAFHIENKYSLSSSFQNDVS</sequence>
<protein>
    <recommendedName>
        <fullName evidence="2">Myb-like domain-containing protein</fullName>
    </recommendedName>
</protein>
<dbReference type="GO" id="GO:0005667">
    <property type="term" value="C:transcription regulator complex"/>
    <property type="evidence" value="ECO:0007669"/>
    <property type="project" value="TreeGrafter"/>
</dbReference>
<dbReference type="GO" id="GO:0005634">
    <property type="term" value="C:nucleus"/>
    <property type="evidence" value="ECO:0007669"/>
    <property type="project" value="TreeGrafter"/>
</dbReference>
<dbReference type="AlphaFoldDB" id="A0A9N9TUT3"/>
<keyword evidence="4" id="KW-1185">Reference proteome</keyword>